<dbReference type="InterPro" id="IPR020816">
    <property type="entry name" value="Histone-like_DNA-bd_CS"/>
</dbReference>
<keyword evidence="3" id="KW-0226">DNA condensation</keyword>
<name>A0ABQ0I3C0_9ALTE</name>
<organism evidence="6 7">
    <name type="scientific">Paraglaciecola agarilytica NO2</name>
    <dbReference type="NCBI Taxonomy" id="1125747"/>
    <lineage>
        <taxon>Bacteria</taxon>
        <taxon>Pseudomonadati</taxon>
        <taxon>Pseudomonadota</taxon>
        <taxon>Gammaproteobacteria</taxon>
        <taxon>Alteromonadales</taxon>
        <taxon>Alteromonadaceae</taxon>
        <taxon>Paraglaciecola</taxon>
    </lineage>
</organism>
<dbReference type="Gene3D" id="4.10.520.10">
    <property type="entry name" value="IHF-like DNA-binding proteins"/>
    <property type="match status" value="1"/>
</dbReference>
<dbReference type="Proteomes" id="UP000008372">
    <property type="component" value="Unassembled WGS sequence"/>
</dbReference>
<evidence type="ECO:0000313" key="7">
    <source>
        <dbReference type="Proteomes" id="UP000008372"/>
    </source>
</evidence>
<dbReference type="PRINTS" id="PR01727">
    <property type="entry name" value="DNABINDINGHU"/>
</dbReference>
<dbReference type="SMART" id="SM00411">
    <property type="entry name" value="BHL"/>
    <property type="match status" value="1"/>
</dbReference>
<evidence type="ECO:0000256" key="4">
    <source>
        <dbReference type="ARBA" id="ARBA00023125"/>
    </source>
</evidence>
<dbReference type="CDD" id="cd13831">
    <property type="entry name" value="HU"/>
    <property type="match status" value="1"/>
</dbReference>
<evidence type="ECO:0000256" key="1">
    <source>
        <dbReference type="ARBA" id="ARBA00003819"/>
    </source>
</evidence>
<comment type="caution">
    <text evidence="6">The sequence shown here is derived from an EMBL/GenBank/DDBJ whole genome shotgun (WGS) entry which is preliminary data.</text>
</comment>
<keyword evidence="4 6" id="KW-0238">DNA-binding</keyword>
<comment type="function">
    <text evidence="1">Histone-like DNA-binding protein which is capable of wrapping DNA to stabilize it, and thus to prevent its denaturation under extreme environmental conditions.</text>
</comment>
<dbReference type="PANTHER" id="PTHR33175:SF3">
    <property type="entry name" value="DNA-BINDING PROTEIN HU-BETA"/>
    <property type="match status" value="1"/>
</dbReference>
<dbReference type="PANTHER" id="PTHR33175">
    <property type="entry name" value="DNA-BINDING PROTEIN HU"/>
    <property type="match status" value="1"/>
</dbReference>
<keyword evidence="7" id="KW-1185">Reference proteome</keyword>
<dbReference type="Pfam" id="PF00216">
    <property type="entry name" value="Bac_DNA_binding"/>
    <property type="match status" value="1"/>
</dbReference>
<dbReference type="InterPro" id="IPR010992">
    <property type="entry name" value="IHF-like_DNA-bd_dom_sf"/>
</dbReference>
<dbReference type="EMBL" id="BAEK01000017">
    <property type="protein sequence ID" value="GAC03803.1"/>
    <property type="molecule type" value="Genomic_DNA"/>
</dbReference>
<comment type="similarity">
    <text evidence="2 5">Belongs to the bacterial histone-like protein family.</text>
</comment>
<evidence type="ECO:0000256" key="3">
    <source>
        <dbReference type="ARBA" id="ARBA00023067"/>
    </source>
</evidence>
<accession>A0ABQ0I3C0</accession>
<dbReference type="GO" id="GO:0003677">
    <property type="term" value="F:DNA binding"/>
    <property type="evidence" value="ECO:0007669"/>
    <property type="project" value="UniProtKB-KW"/>
</dbReference>
<reference evidence="6 7" key="1">
    <citation type="journal article" date="2014" name="Environ. Microbiol.">
        <title>Comparative genomics of the marine bacterial genus Glaciecola reveals the high degree of genomic diversity and genomic characteristic for cold adaptation.</title>
        <authorList>
            <person name="Qin Q.L."/>
            <person name="Xie B.B."/>
            <person name="Yu Y."/>
            <person name="Shu Y.L."/>
            <person name="Rong J.C."/>
            <person name="Zhang Y.J."/>
            <person name="Zhao D.L."/>
            <person name="Chen X.L."/>
            <person name="Zhang X.Y."/>
            <person name="Chen B."/>
            <person name="Zhou B.C."/>
            <person name="Zhang Y.Z."/>
        </authorList>
    </citation>
    <scope>NUCLEOTIDE SEQUENCE [LARGE SCALE GENOMIC DNA]</scope>
    <source>
        <strain evidence="6 7">NO2</strain>
    </source>
</reference>
<sequence length="93" mass="10067">MNKQHVIEIMALASGITQREAKLALNAFTDAVQVTLQNNGKVSLVGFGNFSTRHRAERIGRNPQTGEPLTIPAANIPEFKASKCLKDSCNSLS</sequence>
<evidence type="ECO:0000256" key="2">
    <source>
        <dbReference type="ARBA" id="ARBA00010529"/>
    </source>
</evidence>
<protein>
    <submittedName>
        <fullName evidence="6">DNA-binding protein HU-beta</fullName>
    </submittedName>
</protein>
<proteinExistence type="inferred from homology"/>
<evidence type="ECO:0000313" key="6">
    <source>
        <dbReference type="EMBL" id="GAC03803.1"/>
    </source>
</evidence>
<gene>
    <name evidence="6" type="primary">hup</name>
    <name evidence="6" type="ORF">GAGA_0940</name>
</gene>
<dbReference type="PROSITE" id="PS00045">
    <property type="entry name" value="HISTONE_LIKE"/>
    <property type="match status" value="1"/>
</dbReference>
<evidence type="ECO:0000256" key="5">
    <source>
        <dbReference type="RuleBase" id="RU003939"/>
    </source>
</evidence>
<dbReference type="RefSeq" id="WP_008302672.1">
    <property type="nucleotide sequence ID" value="NZ_BAEK01000017.1"/>
</dbReference>
<dbReference type="InterPro" id="IPR000119">
    <property type="entry name" value="Hist_DNA-bd"/>
</dbReference>
<dbReference type="SUPFAM" id="SSF47729">
    <property type="entry name" value="IHF-like DNA-binding proteins"/>
    <property type="match status" value="1"/>
</dbReference>